<protein>
    <submittedName>
        <fullName evidence="7">Taurine dioxygenase</fullName>
    </submittedName>
</protein>
<organism evidence="7 8">
    <name type="scientific">Novosphingobium ginsenosidimutans</name>
    <dbReference type="NCBI Taxonomy" id="1176536"/>
    <lineage>
        <taxon>Bacteria</taxon>
        <taxon>Pseudomonadati</taxon>
        <taxon>Pseudomonadota</taxon>
        <taxon>Alphaproteobacteria</taxon>
        <taxon>Sphingomonadales</taxon>
        <taxon>Sphingomonadaceae</taxon>
        <taxon>Novosphingobium</taxon>
    </lineage>
</organism>
<accession>A0A5B8S3K0</accession>
<evidence type="ECO:0000313" key="8">
    <source>
        <dbReference type="Proteomes" id="UP000321172"/>
    </source>
</evidence>
<dbReference type="InterPro" id="IPR042098">
    <property type="entry name" value="TauD-like_sf"/>
</dbReference>
<dbReference type="Gene3D" id="3.60.130.10">
    <property type="entry name" value="Clavaminate synthase-like"/>
    <property type="match status" value="1"/>
</dbReference>
<dbReference type="GO" id="GO:0016706">
    <property type="term" value="F:2-oxoglutarate-dependent dioxygenase activity"/>
    <property type="evidence" value="ECO:0007669"/>
    <property type="project" value="TreeGrafter"/>
</dbReference>
<comment type="similarity">
    <text evidence="1">Belongs to the TfdA dioxygenase family.</text>
</comment>
<dbReference type="GO" id="GO:0046872">
    <property type="term" value="F:metal ion binding"/>
    <property type="evidence" value="ECO:0007669"/>
    <property type="project" value="UniProtKB-KW"/>
</dbReference>
<feature type="domain" description="TauD/TfdA-like" evidence="6">
    <location>
        <begin position="3"/>
        <end position="275"/>
    </location>
</feature>
<dbReference type="InterPro" id="IPR051323">
    <property type="entry name" value="AtsK-like"/>
</dbReference>
<name>A0A5B8S3K0_9SPHN</name>
<dbReference type="AlphaFoldDB" id="A0A5B8S3K0"/>
<reference evidence="7 8" key="1">
    <citation type="journal article" date="2013" name="J. Microbiol. Biotechnol.">
        <title>Novosphingobium ginsenosidimutans sp. nov., with the ability to convert ginsenoside.</title>
        <authorList>
            <person name="Kim J.K."/>
            <person name="He D."/>
            <person name="Liu Q.M."/>
            <person name="Park H.Y."/>
            <person name="Jung M.S."/>
            <person name="Yoon M.H."/>
            <person name="Kim S.C."/>
            <person name="Im W.T."/>
        </authorList>
    </citation>
    <scope>NUCLEOTIDE SEQUENCE [LARGE SCALE GENOMIC DNA]</scope>
    <source>
        <strain evidence="7 8">FW-6</strain>
    </source>
</reference>
<evidence type="ECO:0000256" key="3">
    <source>
        <dbReference type="ARBA" id="ARBA00022964"/>
    </source>
</evidence>
<keyword evidence="3 7" id="KW-0223">Dioxygenase</keyword>
<evidence type="ECO:0000259" key="6">
    <source>
        <dbReference type="Pfam" id="PF02668"/>
    </source>
</evidence>
<evidence type="ECO:0000256" key="4">
    <source>
        <dbReference type="ARBA" id="ARBA00023002"/>
    </source>
</evidence>
<dbReference type="Proteomes" id="UP000321172">
    <property type="component" value="Chromosome"/>
</dbReference>
<keyword evidence="4" id="KW-0560">Oxidoreductase</keyword>
<dbReference type="KEGG" id="ngf:FRF71_05255"/>
<gene>
    <name evidence="7" type="ORF">FRF71_05255</name>
</gene>
<dbReference type="PANTHER" id="PTHR30468">
    <property type="entry name" value="ALPHA-KETOGLUTARATE-DEPENDENT SULFONATE DIOXYGENASE"/>
    <property type="match status" value="1"/>
</dbReference>
<evidence type="ECO:0000256" key="2">
    <source>
        <dbReference type="ARBA" id="ARBA00022723"/>
    </source>
</evidence>
<dbReference type="GO" id="GO:0005737">
    <property type="term" value="C:cytoplasm"/>
    <property type="evidence" value="ECO:0007669"/>
    <property type="project" value="TreeGrafter"/>
</dbReference>
<dbReference type="RefSeq" id="WP_147089570.1">
    <property type="nucleotide sequence ID" value="NZ_BAABJD010000001.1"/>
</dbReference>
<dbReference type="PANTHER" id="PTHR30468:SF1">
    <property type="entry name" value="ALPHA-KETOGLUTARATE-DEPENDENT SULFONATE DIOXYGENASE"/>
    <property type="match status" value="1"/>
</dbReference>
<dbReference type="OrthoDB" id="7209371at2"/>
<keyword evidence="2" id="KW-0479">Metal-binding</keyword>
<keyword evidence="5" id="KW-0408">Iron</keyword>
<dbReference type="SUPFAM" id="SSF51197">
    <property type="entry name" value="Clavaminate synthase-like"/>
    <property type="match status" value="1"/>
</dbReference>
<evidence type="ECO:0000256" key="1">
    <source>
        <dbReference type="ARBA" id="ARBA00005896"/>
    </source>
</evidence>
<evidence type="ECO:0000313" key="7">
    <source>
        <dbReference type="EMBL" id="QEA15592.1"/>
    </source>
</evidence>
<proteinExistence type="inferred from homology"/>
<keyword evidence="8" id="KW-1185">Reference proteome</keyword>
<sequence>MHVEQLTCALGAEISGISLAEAGTNDDLAGAVNELLLKHKVLFFRDQDITDAEHAAFARRFGELEDHPLAASATGEPGIIHIWKSPESPPERYENAWHNDATWREIPPMGAVLRCVECPPVGGDTMWANMELAYARLPDRVKEDIADLWARHSMEASFMAAKPVDERLAMKARFPDPEHPVVRTHPVTGNKSLFVNGFTTHFTNYHTASRVRVGQDFTQGSSNLLQYLTNQAAIPEYQVRWRWTPNSVALWDNRCTQHYAVMDYPPCVRRMNRATIIGDRPF</sequence>
<dbReference type="InterPro" id="IPR003819">
    <property type="entry name" value="TauD/TfdA-like"/>
</dbReference>
<dbReference type="Pfam" id="PF02668">
    <property type="entry name" value="TauD"/>
    <property type="match status" value="1"/>
</dbReference>
<dbReference type="EMBL" id="CP042345">
    <property type="protein sequence ID" value="QEA15592.1"/>
    <property type="molecule type" value="Genomic_DNA"/>
</dbReference>
<evidence type="ECO:0000256" key="5">
    <source>
        <dbReference type="ARBA" id="ARBA00023004"/>
    </source>
</evidence>